<evidence type="ECO:0000256" key="1">
    <source>
        <dbReference type="SAM" id="MobiDB-lite"/>
    </source>
</evidence>
<dbReference type="GeneID" id="115753443"/>
<accession>A0A8B8QLJ8</accession>
<evidence type="ECO:0000313" key="4">
    <source>
        <dbReference type="RefSeq" id="XP_030547910.1"/>
    </source>
</evidence>
<evidence type="ECO:0000256" key="2">
    <source>
        <dbReference type="SAM" id="SignalP"/>
    </source>
</evidence>
<feature type="signal peptide" evidence="2">
    <location>
        <begin position="1"/>
        <end position="35"/>
    </location>
</feature>
<feature type="chain" id="PRO_5034639081" evidence="2">
    <location>
        <begin position="36"/>
        <end position="127"/>
    </location>
</feature>
<organism evidence="3 4">
    <name type="scientific">Rhodamnia argentea</name>
    <dbReference type="NCBI Taxonomy" id="178133"/>
    <lineage>
        <taxon>Eukaryota</taxon>
        <taxon>Viridiplantae</taxon>
        <taxon>Streptophyta</taxon>
        <taxon>Embryophyta</taxon>
        <taxon>Tracheophyta</taxon>
        <taxon>Spermatophyta</taxon>
        <taxon>Magnoliopsida</taxon>
        <taxon>eudicotyledons</taxon>
        <taxon>Gunneridae</taxon>
        <taxon>Pentapetalae</taxon>
        <taxon>rosids</taxon>
        <taxon>malvids</taxon>
        <taxon>Myrtales</taxon>
        <taxon>Myrtaceae</taxon>
        <taxon>Myrtoideae</taxon>
        <taxon>Myrteae</taxon>
        <taxon>Australasian group</taxon>
        <taxon>Rhodamnia</taxon>
    </lineage>
</organism>
<keyword evidence="2" id="KW-0732">Signal</keyword>
<feature type="region of interest" description="Disordered" evidence="1">
    <location>
        <begin position="85"/>
        <end position="127"/>
    </location>
</feature>
<gene>
    <name evidence="4" type="primary">LOC115753443</name>
</gene>
<name>A0A8B8QLJ8_9MYRT</name>
<dbReference type="RefSeq" id="XP_030547910.1">
    <property type="nucleotide sequence ID" value="XM_030692050.2"/>
</dbReference>
<proteinExistence type="predicted"/>
<dbReference type="KEGG" id="rarg:115753443"/>
<evidence type="ECO:0000313" key="3">
    <source>
        <dbReference type="Proteomes" id="UP000827889"/>
    </source>
</evidence>
<dbReference type="Proteomes" id="UP000827889">
    <property type="component" value="Chromosome 11"/>
</dbReference>
<dbReference type="OrthoDB" id="10497317at2759"/>
<keyword evidence="3" id="KW-1185">Reference proteome</keyword>
<reference evidence="4" key="1">
    <citation type="submission" date="2025-08" db="UniProtKB">
        <authorList>
            <consortium name="RefSeq"/>
        </authorList>
    </citation>
    <scope>IDENTIFICATION</scope>
    <source>
        <tissue evidence="4">Leaf</tissue>
    </source>
</reference>
<dbReference type="AlphaFoldDB" id="A0A8B8QLJ8"/>
<sequence length="127" mass="13327">MAVNNSGKVRFSLAWWSLLATAAVVALISCRGARAALEAGNATTPRRCHGGECLIAYRQPEVELMAVLDPEQALVSMVAALKPGEAVGSSGSQGNPADCGRTGPGRYTSCVPESNLDPHYNPYPRKA</sequence>
<protein>
    <submittedName>
        <fullName evidence="4">Uncharacterized protein LOC115753443</fullName>
    </submittedName>
</protein>